<dbReference type="EC" id="2.7.7.49" evidence="1"/>
<dbReference type="Gene3D" id="1.10.340.70">
    <property type="match status" value="1"/>
</dbReference>
<organism evidence="11 12">
    <name type="scientific">Escallonia herrerae</name>
    <dbReference type="NCBI Taxonomy" id="1293975"/>
    <lineage>
        <taxon>Eukaryota</taxon>
        <taxon>Viridiplantae</taxon>
        <taxon>Streptophyta</taxon>
        <taxon>Embryophyta</taxon>
        <taxon>Tracheophyta</taxon>
        <taxon>Spermatophyta</taxon>
        <taxon>Magnoliopsida</taxon>
        <taxon>eudicotyledons</taxon>
        <taxon>Gunneridae</taxon>
        <taxon>Pentapetalae</taxon>
        <taxon>asterids</taxon>
        <taxon>campanulids</taxon>
        <taxon>Escalloniales</taxon>
        <taxon>Escalloniaceae</taxon>
        <taxon>Escallonia</taxon>
    </lineage>
</organism>
<dbReference type="SUPFAM" id="SSF50630">
    <property type="entry name" value="Acid proteases"/>
    <property type="match status" value="1"/>
</dbReference>
<reference evidence="11" key="1">
    <citation type="submission" date="2022-12" db="EMBL/GenBank/DDBJ databases">
        <title>Draft genome assemblies for two species of Escallonia (Escalloniales).</title>
        <authorList>
            <person name="Chanderbali A."/>
            <person name="Dervinis C."/>
            <person name="Anghel I."/>
            <person name="Soltis D."/>
            <person name="Soltis P."/>
            <person name="Zapata F."/>
        </authorList>
    </citation>
    <scope>NUCLEOTIDE SEQUENCE</scope>
    <source>
        <strain evidence="11">UCBG64.0493</strain>
        <tissue evidence="11">Leaf</tissue>
    </source>
</reference>
<evidence type="ECO:0000313" key="11">
    <source>
        <dbReference type="EMBL" id="KAK3036381.1"/>
    </source>
</evidence>
<dbReference type="PANTHER" id="PTHR35046">
    <property type="entry name" value="ZINC KNUCKLE (CCHC-TYPE) FAMILY PROTEIN"/>
    <property type="match status" value="1"/>
</dbReference>
<dbReference type="SMART" id="SM00343">
    <property type="entry name" value="ZnF_C2HC"/>
    <property type="match status" value="1"/>
</dbReference>
<dbReference type="InterPro" id="IPR043128">
    <property type="entry name" value="Rev_trsase/Diguanyl_cyclase"/>
</dbReference>
<dbReference type="GO" id="GO:0003964">
    <property type="term" value="F:RNA-directed DNA polymerase activity"/>
    <property type="evidence" value="ECO:0007669"/>
    <property type="project" value="UniProtKB-KW"/>
</dbReference>
<dbReference type="FunFam" id="3.10.20.370:FF:000001">
    <property type="entry name" value="Retrovirus-related Pol polyprotein from transposon 17.6-like protein"/>
    <property type="match status" value="1"/>
</dbReference>
<feature type="domain" description="CCHC-type" evidence="10">
    <location>
        <begin position="249"/>
        <end position="264"/>
    </location>
</feature>
<evidence type="ECO:0000256" key="7">
    <source>
        <dbReference type="ARBA" id="ARBA00022918"/>
    </source>
</evidence>
<keyword evidence="3" id="KW-0548">Nucleotidyltransferase</keyword>
<accession>A0AA88WY43</accession>
<dbReference type="CDD" id="cd00303">
    <property type="entry name" value="retropepsin_like"/>
    <property type="match status" value="1"/>
</dbReference>
<gene>
    <name evidence="11" type="ORF">RJ639_032150</name>
</gene>
<evidence type="ECO:0000256" key="2">
    <source>
        <dbReference type="ARBA" id="ARBA00022679"/>
    </source>
</evidence>
<dbReference type="InterPro" id="IPR043502">
    <property type="entry name" value="DNA/RNA_pol_sf"/>
</dbReference>
<dbReference type="Gene3D" id="3.10.20.370">
    <property type="match status" value="1"/>
</dbReference>
<dbReference type="PANTHER" id="PTHR35046:SF9">
    <property type="entry name" value="RNA-DIRECTED DNA POLYMERASE"/>
    <property type="match status" value="1"/>
</dbReference>
<keyword evidence="2" id="KW-0808">Transferase</keyword>
<name>A0AA88WY43_9ASTE</name>
<keyword evidence="8" id="KW-0863">Zinc-finger</keyword>
<dbReference type="CDD" id="cd09274">
    <property type="entry name" value="RNase_HI_RT_Ty3"/>
    <property type="match status" value="1"/>
</dbReference>
<dbReference type="SUPFAM" id="SSF56672">
    <property type="entry name" value="DNA/RNA polymerases"/>
    <property type="match status" value="1"/>
</dbReference>
<evidence type="ECO:0000259" key="10">
    <source>
        <dbReference type="PROSITE" id="PS50158"/>
    </source>
</evidence>
<keyword evidence="6" id="KW-0378">Hydrolase</keyword>
<dbReference type="Pfam" id="PF17917">
    <property type="entry name" value="RT_RNaseH"/>
    <property type="match status" value="1"/>
</dbReference>
<dbReference type="Proteomes" id="UP001188597">
    <property type="component" value="Unassembled WGS sequence"/>
</dbReference>
<evidence type="ECO:0000256" key="6">
    <source>
        <dbReference type="ARBA" id="ARBA00022801"/>
    </source>
</evidence>
<evidence type="ECO:0000256" key="1">
    <source>
        <dbReference type="ARBA" id="ARBA00012493"/>
    </source>
</evidence>
<keyword evidence="8" id="KW-0479">Metal-binding</keyword>
<evidence type="ECO:0000256" key="8">
    <source>
        <dbReference type="PROSITE-ProRule" id="PRU00047"/>
    </source>
</evidence>
<protein>
    <recommendedName>
        <fullName evidence="1">RNA-directed DNA polymerase</fullName>
        <ecNumber evidence="1">2.7.7.49</ecNumber>
    </recommendedName>
</protein>
<evidence type="ECO:0000256" key="5">
    <source>
        <dbReference type="ARBA" id="ARBA00022759"/>
    </source>
</evidence>
<evidence type="ECO:0000256" key="3">
    <source>
        <dbReference type="ARBA" id="ARBA00022695"/>
    </source>
</evidence>
<dbReference type="GO" id="GO:0016787">
    <property type="term" value="F:hydrolase activity"/>
    <property type="evidence" value="ECO:0007669"/>
    <property type="project" value="UniProtKB-KW"/>
</dbReference>
<keyword evidence="5" id="KW-0255">Endonuclease</keyword>
<keyword evidence="12" id="KW-1185">Reference proteome</keyword>
<keyword evidence="4" id="KW-0540">Nuclease</keyword>
<dbReference type="InterPro" id="IPR041373">
    <property type="entry name" value="RT_RNaseH"/>
</dbReference>
<feature type="region of interest" description="Disordered" evidence="9">
    <location>
        <begin position="84"/>
        <end position="119"/>
    </location>
</feature>
<dbReference type="AlphaFoldDB" id="A0AA88WY43"/>
<keyword evidence="7" id="KW-0695">RNA-directed DNA polymerase</keyword>
<dbReference type="InterPro" id="IPR021109">
    <property type="entry name" value="Peptidase_aspartic_dom_sf"/>
</dbReference>
<dbReference type="Gene3D" id="2.40.70.10">
    <property type="entry name" value="Acid Proteases"/>
    <property type="match status" value="1"/>
</dbReference>
<dbReference type="PROSITE" id="PS50158">
    <property type="entry name" value="ZF_CCHC"/>
    <property type="match status" value="1"/>
</dbReference>
<evidence type="ECO:0000313" key="12">
    <source>
        <dbReference type="Proteomes" id="UP001188597"/>
    </source>
</evidence>
<dbReference type="GO" id="GO:0008270">
    <property type="term" value="F:zinc ion binding"/>
    <property type="evidence" value="ECO:0007669"/>
    <property type="project" value="UniProtKB-KW"/>
</dbReference>
<evidence type="ECO:0000256" key="4">
    <source>
        <dbReference type="ARBA" id="ARBA00022722"/>
    </source>
</evidence>
<comment type="caution">
    <text evidence="11">The sequence shown here is derived from an EMBL/GenBank/DDBJ whole genome shotgun (WGS) entry which is preliminary data.</text>
</comment>
<sequence length="778" mass="89741">MNEKRARIVYPVDMASDGADSSLNPHVALTQRIDTLEGSVHEVSQTLAELRREVVAMNVRQDGNPRRNQEAPRAYARGGFHYDEQSRRNQHRQPPVQHGQERDDSDVEREERPLSVEEYTTEFHILSSRNNLSETEPQQVMRYVSGLRSAIQEKLSLLPIYTLDEAYNLSIKAENQLTRLPAYSRGNNSIAASPQNKPLTETSSNNQPVTKNQPVVKSQPVTRFPQTNQPITNRTATQNNPYARPFTGKCYNCGEQGHRSDLCRAAMDRGKVNLATREVELERMTEDEEADEVCYAVGNGEESEEIEPLFVVRSLMLAPKIKEDPQRHNLFRTRCYIHQKIFEVIIDSGSSENIVSRQVIDRLKLPTEKHPTPYKIGWIRAAGEIRVTERCRVSFTIGKYKDEVLCDVVEMDACHLLLGRPWQFDMDAVHKGRENIYSFRKNGMRIVLAPLKPEEKPRSTLTRGNTLVVLEKRERFICDFSTIMALITECLKKGKFLWGEDAKNSFATIKERLTNAPLLVLPNFDKVFALECDASGIGIGAVLSQDKKPVAFFSEKLSDARRKWSTYELEFYAVFRAVRYWEQYLFQREFILYTDHEALKYFNSQHKISRMHARWSAYLQRFTFVIRHKAGEENKVVNALSRRADLLTVMHTEVTGFEHLPELYAKDEDFRSIWSECVVKQCKAPFVIQDGYLFYNHRLCIPQTSLRERLIRDLHGGGLGGHLGRDKTIALVEERQRCDKISKNLMRSTTLTGTSIDGKKYSQRETWLWYISGRRDSQ</sequence>
<dbReference type="GO" id="GO:0004519">
    <property type="term" value="F:endonuclease activity"/>
    <property type="evidence" value="ECO:0007669"/>
    <property type="project" value="UniProtKB-KW"/>
</dbReference>
<keyword evidence="8" id="KW-0862">Zinc</keyword>
<dbReference type="EMBL" id="JAVXUP010000149">
    <property type="protein sequence ID" value="KAK3036381.1"/>
    <property type="molecule type" value="Genomic_DNA"/>
</dbReference>
<dbReference type="InterPro" id="IPR001878">
    <property type="entry name" value="Znf_CCHC"/>
</dbReference>
<dbReference type="Gene3D" id="3.30.70.270">
    <property type="match status" value="1"/>
</dbReference>
<dbReference type="GO" id="GO:0003676">
    <property type="term" value="F:nucleic acid binding"/>
    <property type="evidence" value="ECO:0007669"/>
    <property type="project" value="InterPro"/>
</dbReference>
<evidence type="ECO:0000256" key="9">
    <source>
        <dbReference type="SAM" id="MobiDB-lite"/>
    </source>
</evidence>
<proteinExistence type="predicted"/>
<feature type="region of interest" description="Disordered" evidence="9">
    <location>
        <begin position="185"/>
        <end position="240"/>
    </location>
</feature>